<name>A0AA88GEQ3_NAELO</name>
<comment type="catalytic activity">
    <reaction evidence="7">
        <text>a 3'-end 3'-phospho-ribonucleotide-RNA + a 5'-end dephospho-ribonucleoside-RNA + GTP = a ribonucleotidyl-ribonucleotide-RNA + GMP + diphosphate</text>
        <dbReference type="Rhea" id="RHEA:68076"/>
        <dbReference type="Rhea" id="RHEA-COMP:10463"/>
        <dbReference type="Rhea" id="RHEA-COMP:13936"/>
        <dbReference type="Rhea" id="RHEA-COMP:17355"/>
        <dbReference type="ChEBI" id="CHEBI:33019"/>
        <dbReference type="ChEBI" id="CHEBI:37565"/>
        <dbReference type="ChEBI" id="CHEBI:58115"/>
        <dbReference type="ChEBI" id="CHEBI:83062"/>
        <dbReference type="ChEBI" id="CHEBI:138284"/>
        <dbReference type="ChEBI" id="CHEBI:173118"/>
        <dbReference type="EC" id="6.5.1.8"/>
    </reaction>
</comment>
<feature type="binding site" evidence="10">
    <location>
        <position position="215"/>
    </location>
    <ligand>
        <name>Mn(2+)</name>
        <dbReference type="ChEBI" id="CHEBI:29035"/>
        <label>1</label>
    </ligand>
</feature>
<keyword evidence="6 10" id="KW-0464">Manganese</keyword>
<dbReference type="EC" id="6.5.1.8" evidence="1"/>
<evidence type="ECO:0000313" key="13">
    <source>
        <dbReference type="Proteomes" id="UP000816034"/>
    </source>
</evidence>
<feature type="binding site" evidence="9">
    <location>
        <begin position="544"/>
        <end position="547"/>
    </location>
    <ligand>
        <name>GMP</name>
        <dbReference type="ChEBI" id="CHEBI:58115"/>
    </ligand>
</feature>
<feature type="region of interest" description="Disordered" evidence="11">
    <location>
        <begin position="553"/>
        <end position="574"/>
    </location>
</feature>
<dbReference type="GO" id="GO:0006396">
    <property type="term" value="P:RNA processing"/>
    <property type="evidence" value="ECO:0007669"/>
    <property type="project" value="InterPro"/>
</dbReference>
<evidence type="ECO:0000256" key="7">
    <source>
        <dbReference type="ARBA" id="ARBA00047746"/>
    </source>
</evidence>
<dbReference type="NCBIfam" id="TIGR03073">
    <property type="entry name" value="release_rtcB"/>
    <property type="match status" value="1"/>
</dbReference>
<evidence type="ECO:0000256" key="9">
    <source>
        <dbReference type="PIRSR" id="PIRSR601233-2"/>
    </source>
</evidence>
<keyword evidence="13" id="KW-1185">Reference proteome</keyword>
<evidence type="ECO:0000256" key="1">
    <source>
        <dbReference type="ARBA" id="ARBA00012726"/>
    </source>
</evidence>
<feature type="region of interest" description="Disordered" evidence="11">
    <location>
        <begin position="270"/>
        <end position="302"/>
    </location>
</feature>
<feature type="region of interest" description="Disordered" evidence="11">
    <location>
        <begin position="338"/>
        <end position="357"/>
    </location>
</feature>
<feature type="binding site" evidence="9">
    <location>
        <begin position="484"/>
        <end position="485"/>
    </location>
    <ligand>
        <name>GMP</name>
        <dbReference type="ChEBI" id="CHEBI:58115"/>
    </ligand>
</feature>
<dbReference type="GO" id="GO:0003972">
    <property type="term" value="F:RNA ligase (ATP) activity"/>
    <property type="evidence" value="ECO:0007669"/>
    <property type="project" value="TreeGrafter"/>
</dbReference>
<dbReference type="Pfam" id="PF01139">
    <property type="entry name" value="RtcB"/>
    <property type="match status" value="1"/>
</dbReference>
<protein>
    <recommendedName>
        <fullName evidence="1">3'-phosphate/5'-hydroxy nucleic acid ligase</fullName>
        <ecNumber evidence="1">6.5.1.8</ecNumber>
    </recommendedName>
</protein>
<keyword evidence="3 10" id="KW-0479">Metal-binding</keyword>
<keyword evidence="5 9" id="KW-0342">GTP-binding</keyword>
<keyword evidence="4 9" id="KW-0547">Nucleotide-binding</keyword>
<accession>A0AA88GEQ3</accession>
<feature type="compositionally biased region" description="Polar residues" evidence="11">
    <location>
        <begin position="272"/>
        <end position="282"/>
    </location>
</feature>
<evidence type="ECO:0000256" key="6">
    <source>
        <dbReference type="ARBA" id="ARBA00023211"/>
    </source>
</evidence>
<dbReference type="InterPro" id="IPR036025">
    <property type="entry name" value="RtcB-like_sf"/>
</dbReference>
<feature type="binding site" evidence="10">
    <location>
        <position position="381"/>
    </location>
    <ligand>
        <name>Mn(2+)</name>
        <dbReference type="ChEBI" id="CHEBI:29035"/>
        <label>1</label>
    </ligand>
</feature>
<reference evidence="12 13" key="1">
    <citation type="journal article" date="2018" name="BMC Genomics">
        <title>The genome of Naegleria lovaniensis, the basis for a comparative approach to unravel pathogenicity factors of the human pathogenic amoeba N. fowleri.</title>
        <authorList>
            <person name="Liechti N."/>
            <person name="Schurch N."/>
            <person name="Bruggmann R."/>
            <person name="Wittwer M."/>
        </authorList>
    </citation>
    <scope>NUCLEOTIDE SEQUENCE [LARGE SCALE GENOMIC DNA]</scope>
    <source>
        <strain evidence="12 13">ATCC 30569</strain>
    </source>
</reference>
<feature type="binding site" evidence="10">
    <location>
        <position position="413"/>
    </location>
    <ligand>
        <name>Mn(2+)</name>
        <dbReference type="ChEBI" id="CHEBI:29035"/>
        <label>2</label>
    </ligand>
</feature>
<evidence type="ECO:0000256" key="11">
    <source>
        <dbReference type="SAM" id="MobiDB-lite"/>
    </source>
</evidence>
<evidence type="ECO:0000313" key="12">
    <source>
        <dbReference type="EMBL" id="KAG2373498.1"/>
    </source>
</evidence>
<feature type="binding site" evidence="9">
    <location>
        <position position="629"/>
    </location>
    <ligand>
        <name>GMP</name>
        <dbReference type="ChEBI" id="CHEBI:58115"/>
    </ligand>
</feature>
<keyword evidence="2" id="KW-0436">Ligase</keyword>
<dbReference type="Proteomes" id="UP000816034">
    <property type="component" value="Unassembled WGS sequence"/>
</dbReference>
<dbReference type="EMBL" id="PYSW02000054">
    <property type="protein sequence ID" value="KAG2373498.1"/>
    <property type="molecule type" value="Genomic_DNA"/>
</dbReference>
<feature type="binding site" evidence="9">
    <location>
        <begin position="380"/>
        <end position="384"/>
    </location>
    <ligand>
        <name>GMP</name>
        <dbReference type="ChEBI" id="CHEBI:58115"/>
    </ligand>
</feature>
<comment type="caution">
    <text evidence="12">The sequence shown here is derived from an EMBL/GenBank/DDBJ whole genome shotgun (WGS) entry which is preliminary data.</text>
</comment>
<evidence type="ECO:0000256" key="5">
    <source>
        <dbReference type="ARBA" id="ARBA00023134"/>
    </source>
</evidence>
<evidence type="ECO:0000256" key="10">
    <source>
        <dbReference type="PIRSR" id="PIRSR601233-3"/>
    </source>
</evidence>
<feature type="binding site" evidence="9">
    <location>
        <position position="522"/>
    </location>
    <ligand>
        <name>GMP</name>
        <dbReference type="ChEBI" id="CHEBI:58115"/>
    </ligand>
</feature>
<dbReference type="InterPro" id="IPR001233">
    <property type="entry name" value="RtcB"/>
</dbReference>
<evidence type="ECO:0000256" key="4">
    <source>
        <dbReference type="ARBA" id="ARBA00022741"/>
    </source>
</evidence>
<feature type="compositionally biased region" description="Low complexity" evidence="11">
    <location>
        <begin position="555"/>
        <end position="571"/>
    </location>
</feature>
<feature type="compositionally biased region" description="Low complexity" evidence="11">
    <location>
        <begin position="128"/>
        <end position="147"/>
    </location>
</feature>
<dbReference type="PANTHER" id="PTHR11118:SF1">
    <property type="entry name" value="RNA-SPLICING LIGASE RTCB HOMOLOG"/>
    <property type="match status" value="1"/>
</dbReference>
<gene>
    <name evidence="12" type="ORF">C9374_012105</name>
</gene>
<dbReference type="GeneID" id="68104559"/>
<dbReference type="AlphaFoldDB" id="A0AA88GEQ3"/>
<dbReference type="GO" id="GO:0046872">
    <property type="term" value="F:metal ion binding"/>
    <property type="evidence" value="ECO:0007669"/>
    <property type="project" value="UniProtKB-KW"/>
</dbReference>
<comment type="cofactor">
    <cofactor evidence="10">
        <name>Mn(2+)</name>
        <dbReference type="ChEBI" id="CHEBI:29035"/>
    </cofactor>
    <text evidence="10">Binds 2 manganese ions per subunit.</text>
</comment>
<organism evidence="12 13">
    <name type="scientific">Naegleria lovaniensis</name>
    <name type="common">Amoeba</name>
    <dbReference type="NCBI Taxonomy" id="51637"/>
    <lineage>
        <taxon>Eukaryota</taxon>
        <taxon>Discoba</taxon>
        <taxon>Heterolobosea</taxon>
        <taxon>Tetramitia</taxon>
        <taxon>Eutetramitia</taxon>
        <taxon>Vahlkampfiidae</taxon>
        <taxon>Naegleria</taxon>
    </lineage>
</organism>
<evidence type="ECO:0000256" key="3">
    <source>
        <dbReference type="ARBA" id="ARBA00022723"/>
    </source>
</evidence>
<dbReference type="SUPFAM" id="SSF103365">
    <property type="entry name" value="Hypothetical protein PH1602"/>
    <property type="match status" value="2"/>
</dbReference>
<feature type="active site" description="GMP-histidine intermediate" evidence="8">
    <location>
        <position position="544"/>
    </location>
</feature>
<proteinExistence type="predicted"/>
<feature type="compositionally biased region" description="Low complexity" evidence="11">
    <location>
        <begin position="345"/>
        <end position="357"/>
    </location>
</feature>
<dbReference type="PANTHER" id="PTHR11118">
    <property type="entry name" value="RNA-SPLICING LIGASE RTCB HOMOLOG"/>
    <property type="match status" value="1"/>
</dbReference>
<feature type="region of interest" description="Disordered" evidence="11">
    <location>
        <begin position="126"/>
        <end position="151"/>
    </location>
</feature>
<feature type="binding site" evidence="10">
    <location>
        <position position="484"/>
    </location>
    <ligand>
        <name>Mn(2+)</name>
        <dbReference type="ChEBI" id="CHEBI:29035"/>
        <label>2</label>
    </ligand>
</feature>
<evidence type="ECO:0000256" key="8">
    <source>
        <dbReference type="PIRSR" id="PIRSR601233-1"/>
    </source>
</evidence>
<sequence length="636" mass="71106">MPSTSSSDTASSSSIQFRVRIADNAKIKDEKFIMMDSSKIPNLDEFGKMAKSKLNLKKKIVAIYNGKTGQELTNPTHFENLISEFIDTRRNQSNSSGITLGTAKPSDDLFFVFSINEKQKFQGKVEATTQQLQQSTPQQQQQFSESTTPPPEVTILIKDSWLDDGAIKQLQETARTLKGARRLVGEPDLHPGKTFPVGAAIATQHYIYPPLVGNDIGCGMSLYKTNLSSLTGVKQVEKWVKRLHGLERGGITGDETRPVLDIEKQLFDESGLPTSQQSIQADQQHEVEDEELSSETQHEPLVDDQQASDFIERYLKYFQVDLGSLADVTPSLEELEQLEKEEVSQEQQPQQTWTSQHTHTYENKALEFAIRQLGTVGGGNHFAELQIIEKVCNSQIFHQELGLTEDCCYLMVHSGSRSLGDHILEEHEKKFGNEGLLADSPDAQYYLKHHDNACRWARANRGLIARKFLTCLNGTGQQILDICHNNVVEKRIADETLFIHRKGAAPTDEGYFVIPGSRGSFSYLVRGRSEDLASQIRCNFSAAHGAGRKWKRSKSVGMMSSSSSSSGSRESIQSFTTTDLGSRVICEDKTLLFEEQPAAYKDIDTVISDLEHFGVIEVVAILRPLITYKMRSCCHE</sequence>
<evidence type="ECO:0000256" key="2">
    <source>
        <dbReference type="ARBA" id="ARBA00022598"/>
    </source>
</evidence>
<dbReference type="InterPro" id="IPR017510">
    <property type="entry name" value="RtcB2"/>
</dbReference>
<dbReference type="GO" id="GO:0005525">
    <property type="term" value="F:GTP binding"/>
    <property type="evidence" value="ECO:0007669"/>
    <property type="project" value="UniProtKB-KW"/>
</dbReference>
<dbReference type="Gene3D" id="3.90.1860.10">
    <property type="entry name" value="tRNA-splicing ligase RtcB"/>
    <property type="match status" value="1"/>
</dbReference>
<dbReference type="GO" id="GO:0170057">
    <property type="term" value="F:RNA ligase (GTP) activity"/>
    <property type="evidence" value="ECO:0007669"/>
    <property type="project" value="UniProtKB-EC"/>
</dbReference>
<dbReference type="RefSeq" id="XP_044542672.1">
    <property type="nucleotide sequence ID" value="XM_044687835.1"/>
</dbReference>